<sequence length="74" mass="7884">GLKVGTLGKVGHDHFGDFLKEDLRKEGVDISKIAVSHKLGTSFKIKAVGTLEFLISSLPMAAKPVSFTSSQPES</sequence>
<dbReference type="EMBL" id="BARV01011539">
    <property type="protein sequence ID" value="GAI09200.1"/>
    <property type="molecule type" value="Genomic_DNA"/>
</dbReference>
<evidence type="ECO:0000259" key="1">
    <source>
        <dbReference type="Pfam" id="PF00294"/>
    </source>
</evidence>
<comment type="caution">
    <text evidence="2">The sequence shown here is derived from an EMBL/GenBank/DDBJ whole genome shotgun (WGS) entry which is preliminary data.</text>
</comment>
<feature type="non-terminal residue" evidence="2">
    <location>
        <position position="1"/>
    </location>
</feature>
<reference evidence="2" key="1">
    <citation type="journal article" date="2014" name="Front. Microbiol.">
        <title>High frequency of phylogenetically diverse reductive dehalogenase-homologous genes in deep subseafloor sedimentary metagenomes.</title>
        <authorList>
            <person name="Kawai M."/>
            <person name="Futagami T."/>
            <person name="Toyoda A."/>
            <person name="Takaki Y."/>
            <person name="Nishi S."/>
            <person name="Hori S."/>
            <person name="Arai W."/>
            <person name="Tsubouchi T."/>
            <person name="Morono Y."/>
            <person name="Uchiyama I."/>
            <person name="Ito T."/>
            <person name="Fujiyama A."/>
            <person name="Inagaki F."/>
            <person name="Takami H."/>
        </authorList>
    </citation>
    <scope>NUCLEOTIDE SEQUENCE</scope>
    <source>
        <strain evidence="2">Expedition CK06-06</strain>
    </source>
</reference>
<dbReference type="InterPro" id="IPR029056">
    <property type="entry name" value="Ribokinase-like"/>
</dbReference>
<evidence type="ECO:0000313" key="2">
    <source>
        <dbReference type="EMBL" id="GAI09200.1"/>
    </source>
</evidence>
<name>X1M3G4_9ZZZZ</name>
<dbReference type="Pfam" id="PF00294">
    <property type="entry name" value="PfkB"/>
    <property type="match status" value="1"/>
</dbReference>
<proteinExistence type="predicted"/>
<gene>
    <name evidence="2" type="ORF">S06H3_21838</name>
</gene>
<dbReference type="AlphaFoldDB" id="X1M3G4"/>
<feature type="domain" description="Carbohydrate kinase PfkB" evidence="1">
    <location>
        <begin position="1"/>
        <end position="49"/>
    </location>
</feature>
<dbReference type="SUPFAM" id="SSF53613">
    <property type="entry name" value="Ribokinase-like"/>
    <property type="match status" value="1"/>
</dbReference>
<dbReference type="InterPro" id="IPR011611">
    <property type="entry name" value="PfkB_dom"/>
</dbReference>
<dbReference type="Gene3D" id="3.40.1190.20">
    <property type="match status" value="1"/>
</dbReference>
<protein>
    <recommendedName>
        <fullName evidence="1">Carbohydrate kinase PfkB domain-containing protein</fullName>
    </recommendedName>
</protein>
<accession>X1M3G4</accession>
<organism evidence="2">
    <name type="scientific">marine sediment metagenome</name>
    <dbReference type="NCBI Taxonomy" id="412755"/>
    <lineage>
        <taxon>unclassified sequences</taxon>
        <taxon>metagenomes</taxon>
        <taxon>ecological metagenomes</taxon>
    </lineage>
</organism>